<keyword evidence="1" id="KW-0175">Coiled coil</keyword>
<dbReference type="PANTHER" id="PTHR42023:SF1">
    <property type="entry name" value="BHLH DOMAIN-CONTAINING PROTEIN"/>
    <property type="match status" value="1"/>
</dbReference>
<evidence type="ECO:0000256" key="1">
    <source>
        <dbReference type="SAM" id="Coils"/>
    </source>
</evidence>
<feature type="compositionally biased region" description="Polar residues" evidence="2">
    <location>
        <begin position="91"/>
        <end position="123"/>
    </location>
</feature>
<organism evidence="3 4">
    <name type="scientific">Tuber melanosporum (strain Mel28)</name>
    <name type="common">Perigord black truffle</name>
    <dbReference type="NCBI Taxonomy" id="656061"/>
    <lineage>
        <taxon>Eukaryota</taxon>
        <taxon>Fungi</taxon>
        <taxon>Dikarya</taxon>
        <taxon>Ascomycota</taxon>
        <taxon>Pezizomycotina</taxon>
        <taxon>Pezizomycetes</taxon>
        <taxon>Pezizales</taxon>
        <taxon>Tuberaceae</taxon>
        <taxon>Tuber</taxon>
    </lineage>
</organism>
<dbReference type="EMBL" id="FN430001">
    <property type="protein sequence ID" value="CAZ79863.1"/>
    <property type="molecule type" value="Genomic_DNA"/>
</dbReference>
<dbReference type="InParanoid" id="D5G5S0"/>
<reference evidence="3 4" key="1">
    <citation type="journal article" date="2010" name="Nature">
        <title>Perigord black truffle genome uncovers evolutionary origins and mechanisms of symbiosis.</title>
        <authorList>
            <person name="Martin F."/>
            <person name="Kohler A."/>
            <person name="Murat C."/>
            <person name="Balestrini R."/>
            <person name="Coutinho P.M."/>
            <person name="Jaillon O."/>
            <person name="Montanini B."/>
            <person name="Morin E."/>
            <person name="Noel B."/>
            <person name="Percudani R."/>
            <person name="Porcel B."/>
            <person name="Rubini A."/>
            <person name="Amicucci A."/>
            <person name="Amselem J."/>
            <person name="Anthouard V."/>
            <person name="Arcioni S."/>
            <person name="Artiguenave F."/>
            <person name="Aury J.M."/>
            <person name="Ballario P."/>
            <person name="Bolchi A."/>
            <person name="Brenna A."/>
            <person name="Brun A."/>
            <person name="Buee M."/>
            <person name="Cantarel B."/>
            <person name="Chevalier G."/>
            <person name="Couloux A."/>
            <person name="Da Silva C."/>
            <person name="Denoeud F."/>
            <person name="Duplessis S."/>
            <person name="Ghignone S."/>
            <person name="Hilselberger B."/>
            <person name="Iotti M."/>
            <person name="Marcais B."/>
            <person name="Mello A."/>
            <person name="Miranda M."/>
            <person name="Pacioni G."/>
            <person name="Quesneville H."/>
            <person name="Riccioni C."/>
            <person name="Ruotolo R."/>
            <person name="Splivallo R."/>
            <person name="Stocchi V."/>
            <person name="Tisserant E."/>
            <person name="Viscomi A.R."/>
            <person name="Zambonelli A."/>
            <person name="Zampieri E."/>
            <person name="Henrissat B."/>
            <person name="Lebrun M.H."/>
            <person name="Paolocci F."/>
            <person name="Bonfante P."/>
            <person name="Ottonello S."/>
            <person name="Wincker P."/>
        </authorList>
    </citation>
    <scope>NUCLEOTIDE SEQUENCE [LARGE SCALE GENOMIC DNA]</scope>
    <source>
        <strain evidence="3 4">Mel28</strain>
    </source>
</reference>
<dbReference type="AlphaFoldDB" id="D5G5S0"/>
<evidence type="ECO:0000256" key="2">
    <source>
        <dbReference type="SAM" id="MobiDB-lite"/>
    </source>
</evidence>
<feature type="region of interest" description="Disordered" evidence="2">
    <location>
        <begin position="75"/>
        <end position="157"/>
    </location>
</feature>
<feature type="compositionally biased region" description="Basic and acidic residues" evidence="2">
    <location>
        <begin position="323"/>
        <end position="334"/>
    </location>
</feature>
<feature type="coiled-coil region" evidence="1">
    <location>
        <begin position="334"/>
        <end position="394"/>
    </location>
</feature>
<protein>
    <submittedName>
        <fullName evidence="3">(Perigord truffle) hypothetical protein</fullName>
    </submittedName>
</protein>
<dbReference type="PANTHER" id="PTHR42023">
    <property type="entry name" value="BHLH DOMAIN-CONTAINING PROTEIN"/>
    <property type="match status" value="1"/>
</dbReference>
<accession>D5G5S0</accession>
<dbReference type="Proteomes" id="UP000006911">
    <property type="component" value="Unassembled WGS sequence"/>
</dbReference>
<gene>
    <name evidence="3" type="ORF">GSTUM_00001453001</name>
</gene>
<evidence type="ECO:0000313" key="3">
    <source>
        <dbReference type="EMBL" id="CAZ79863.1"/>
    </source>
</evidence>
<dbReference type="KEGG" id="tml:GSTUM_00001453001"/>
<feature type="region of interest" description="Disordered" evidence="2">
    <location>
        <begin position="309"/>
        <end position="334"/>
    </location>
</feature>
<feature type="region of interest" description="Disordered" evidence="2">
    <location>
        <begin position="409"/>
        <end position="432"/>
    </location>
</feature>
<keyword evidence="4" id="KW-1185">Reference proteome</keyword>
<proteinExistence type="predicted"/>
<dbReference type="GeneID" id="9187541"/>
<feature type="compositionally biased region" description="Low complexity" evidence="2">
    <location>
        <begin position="147"/>
        <end position="156"/>
    </location>
</feature>
<dbReference type="eggNOG" id="ENOG502SU6X">
    <property type="taxonomic scope" value="Eukaryota"/>
</dbReference>
<dbReference type="RefSeq" id="XP_002835706.1">
    <property type="nucleotide sequence ID" value="XM_002835660.1"/>
</dbReference>
<evidence type="ECO:0000313" key="4">
    <source>
        <dbReference type="Proteomes" id="UP000006911"/>
    </source>
</evidence>
<dbReference type="HOGENOM" id="CLU_634906_0_0_1"/>
<sequence length="432" mass="47509">MFNRLPIYTRPKEPAIGYPVLIESTNQTLTGLPSSQIVGFPQYLGGSSALRNSNESAFKGPSEKPVLSLNAGSHQSLYDDDLAPPPPLRINTLQYPSPPGSSNSNRTVGPGSNKQLNIPNHTMNAPPRKLNITRKPAPSSFSGANPTHSTHSTHSSDTFIASGLDKAATIDFSSSSSSHVQPRGRGFGLGNVVKGKVASRKRHDSDFGAESPIPIAAVKPPNFVSIDDWLDSREREGLHRRSNTVSTVATQVPRYNDPIKLHLRQSTFAPLAPPTEMSLNDSPAVPSIPAQYLPAPRSDSIRAVSAPLPPHEIHPIQRPASVPKDEPQEPKDHLSQLEFEQDQLTMRRAALRREIYDLEQVLPPNPSTHNPVARREMQARRDQLVQDLADVEKDLHEMGMKLHRAWRRRDKKMGTEGPTHLWVSRVTGSGDE</sequence>
<name>D5G5S0_TUBMM</name>